<sequence length="496" mass="53322">MRLRLKGARVVDPGSIDDYKDIIIFDGMIEAVIDPSSPYPPVMLDSSDPSSVTKGLKSEENDTNYSEAGKIGVDNFPVEEGDTNYSEKGKVEASPTVSGEGYTNCSKEADITEIDLAGMVVVPGLIDMHVHLREPGQEYKETIETGLKAAARGGFTAVCPMPNTNPVNDNAQITAFMVNRAKSLGGTRLYPVGAITRGLKGENLAEYGDMKQAGIVAITDDGRPVENARVMRRAMEYARGLGIPVISHAEDLSLAGDGSMNEGIVATRLGIKGIPNAAESTVVMRDIALAELTGARLHIAHVSCEESVDAIRQGKKRGVNVTAETAPHYFTITDEAVAEYDTNAKMNPPLRTEQDRLAVIEGLSDGTLDIIATDHAPHSLLEKDVEFDRAAFGIVGLETALGLSLQLVNNGSLTFDELIEKMSKKPAALLNINNDIVPGNPADLTIIDPDAFWSVNPETFFSKGRNTPFAGYHLRGEVYMTMVQGTIAYHRTDGGQ</sequence>
<evidence type="ECO:0000313" key="9">
    <source>
        <dbReference type="EMBL" id="SLM31105.1"/>
    </source>
</evidence>
<protein>
    <recommendedName>
        <fullName evidence="6">Dihydroorotase</fullName>
        <shortName evidence="6">DHOase</shortName>
        <ecNumber evidence="6">3.5.2.3</ecNumber>
    </recommendedName>
</protein>
<dbReference type="Gene3D" id="2.30.40.10">
    <property type="entry name" value="Urease, subunit C, domain 1"/>
    <property type="match status" value="1"/>
</dbReference>
<dbReference type="InterPro" id="IPR011059">
    <property type="entry name" value="Metal-dep_hydrolase_composite"/>
</dbReference>
<dbReference type="InterPro" id="IPR024403">
    <property type="entry name" value="DHOase_cat"/>
</dbReference>
<evidence type="ECO:0000256" key="7">
    <source>
        <dbReference type="SAM" id="MobiDB-lite"/>
    </source>
</evidence>
<comment type="function">
    <text evidence="1 6">Catalyzes the reversible cyclization of carbamoyl aspartate to dihydroorotate.</text>
</comment>
<name>A0A1W1HFF1_9BACT</name>
<dbReference type="InterPro" id="IPR002195">
    <property type="entry name" value="Dihydroorotase_CS"/>
</dbReference>
<evidence type="ECO:0000256" key="6">
    <source>
        <dbReference type="HAMAP-Rule" id="MF_00220"/>
    </source>
</evidence>
<feature type="binding site" evidence="6">
    <location>
        <position position="374"/>
    </location>
    <ligand>
        <name>Zn(2+)</name>
        <dbReference type="ChEBI" id="CHEBI:29105"/>
        <label>1</label>
    </ligand>
</feature>
<feature type="binding site" evidence="6">
    <location>
        <position position="301"/>
    </location>
    <ligand>
        <name>Zn(2+)</name>
        <dbReference type="ChEBI" id="CHEBI:29105"/>
        <label>2</label>
    </ligand>
</feature>
<dbReference type="STRING" id="1246637.MTBBW1_270008"/>
<dbReference type="Gene3D" id="3.20.20.140">
    <property type="entry name" value="Metal-dependent hydrolases"/>
    <property type="match status" value="1"/>
</dbReference>
<feature type="binding site" evidence="6">
    <location>
        <position position="163"/>
    </location>
    <ligand>
        <name>substrate</name>
    </ligand>
</feature>
<dbReference type="HAMAP" id="MF_00220_B">
    <property type="entry name" value="PyrC_classI_B"/>
    <property type="match status" value="1"/>
</dbReference>
<dbReference type="InterPro" id="IPR032466">
    <property type="entry name" value="Metal_Hydrolase"/>
</dbReference>
<feature type="binding site" evidence="6">
    <location>
        <position position="221"/>
    </location>
    <ligand>
        <name>Zn(2+)</name>
        <dbReference type="ChEBI" id="CHEBI:29105"/>
        <label>1</label>
    </ligand>
</feature>
<dbReference type="EMBL" id="FWEV01000190">
    <property type="protein sequence ID" value="SLM31105.1"/>
    <property type="molecule type" value="Genomic_DNA"/>
</dbReference>
<gene>
    <name evidence="6" type="primary">pyrC</name>
    <name evidence="9" type="ORF">MTBBW1_270008</name>
</gene>
<feature type="binding site" evidence="6">
    <location>
        <begin position="131"/>
        <end position="133"/>
    </location>
    <ligand>
        <name>substrate</name>
    </ligand>
</feature>
<dbReference type="PANTHER" id="PTHR43668">
    <property type="entry name" value="ALLANTOINASE"/>
    <property type="match status" value="1"/>
</dbReference>
<dbReference type="UniPathway" id="UPA00070">
    <property type="reaction ID" value="UER00117"/>
</dbReference>
<keyword evidence="6" id="KW-0862">Zinc</keyword>
<dbReference type="GO" id="GO:0006145">
    <property type="term" value="P:purine nucleobase catabolic process"/>
    <property type="evidence" value="ECO:0007669"/>
    <property type="project" value="TreeGrafter"/>
</dbReference>
<evidence type="ECO:0000256" key="5">
    <source>
        <dbReference type="ARBA" id="ARBA00022975"/>
    </source>
</evidence>
<feature type="binding site" evidence="6">
    <location>
        <position position="221"/>
    </location>
    <ligand>
        <name>Zn(2+)</name>
        <dbReference type="ChEBI" id="CHEBI:29105"/>
        <label>2</label>
    </ligand>
</feature>
<evidence type="ECO:0000313" key="10">
    <source>
        <dbReference type="Proteomes" id="UP000191931"/>
    </source>
</evidence>
<dbReference type="AlphaFoldDB" id="A0A1W1HFF1"/>
<feature type="binding site" evidence="6">
    <location>
        <position position="248"/>
    </location>
    <ligand>
        <name>Zn(2+)</name>
        <dbReference type="ChEBI" id="CHEBI:29105"/>
        <label>2</label>
    </ligand>
</feature>
<dbReference type="SUPFAM" id="SSF51338">
    <property type="entry name" value="Composite domain of metallo-dependent hydrolases"/>
    <property type="match status" value="1"/>
</dbReference>
<dbReference type="NCBIfam" id="TIGR00857">
    <property type="entry name" value="pyrC_multi"/>
    <property type="match status" value="1"/>
</dbReference>
<dbReference type="RefSeq" id="WP_245809243.1">
    <property type="nucleotide sequence ID" value="NZ_LT828540.1"/>
</dbReference>
<dbReference type="Pfam" id="PF12890">
    <property type="entry name" value="DHOase"/>
    <property type="match status" value="1"/>
</dbReference>
<keyword evidence="10" id="KW-1185">Reference proteome</keyword>
<evidence type="ECO:0000256" key="3">
    <source>
        <dbReference type="ARBA" id="ARBA00022723"/>
    </source>
</evidence>
<evidence type="ECO:0000256" key="4">
    <source>
        <dbReference type="ARBA" id="ARBA00022801"/>
    </source>
</evidence>
<feature type="active site" evidence="6">
    <location>
        <position position="374"/>
    </location>
</feature>
<dbReference type="GO" id="GO:0005737">
    <property type="term" value="C:cytoplasm"/>
    <property type="evidence" value="ECO:0007669"/>
    <property type="project" value="TreeGrafter"/>
</dbReference>
<dbReference type="PROSITE" id="PS00482">
    <property type="entry name" value="DIHYDROOROTASE_1"/>
    <property type="match status" value="1"/>
</dbReference>
<evidence type="ECO:0000259" key="8">
    <source>
        <dbReference type="Pfam" id="PF12890"/>
    </source>
</evidence>
<feature type="region of interest" description="Disordered" evidence="7">
    <location>
        <begin position="44"/>
        <end position="78"/>
    </location>
</feature>
<keyword evidence="5 6" id="KW-0665">Pyrimidine biosynthesis</keyword>
<dbReference type="PANTHER" id="PTHR43668:SF2">
    <property type="entry name" value="ALLANTOINASE"/>
    <property type="match status" value="1"/>
</dbReference>
<reference evidence="9 10" key="1">
    <citation type="submission" date="2017-03" db="EMBL/GenBank/DDBJ databases">
        <authorList>
            <person name="Afonso C.L."/>
            <person name="Miller P.J."/>
            <person name="Scott M.A."/>
            <person name="Spackman E."/>
            <person name="Goraichik I."/>
            <person name="Dimitrov K.M."/>
            <person name="Suarez D.L."/>
            <person name="Swayne D.E."/>
        </authorList>
    </citation>
    <scope>NUCLEOTIDE SEQUENCE [LARGE SCALE GENOMIC DNA]</scope>
    <source>
        <strain evidence="9">PRJEB14757</strain>
    </source>
</reference>
<keyword evidence="4 6" id="KW-0378">Hydrolase</keyword>
<evidence type="ECO:0000256" key="2">
    <source>
        <dbReference type="ARBA" id="ARBA00010286"/>
    </source>
</evidence>
<dbReference type="GO" id="GO:0004151">
    <property type="term" value="F:dihydroorotase activity"/>
    <property type="evidence" value="ECO:0007669"/>
    <property type="project" value="UniProtKB-UniRule"/>
</dbReference>
<dbReference type="GO" id="GO:0044205">
    <property type="term" value="P:'de novo' UMP biosynthetic process"/>
    <property type="evidence" value="ECO:0007669"/>
    <property type="project" value="UniProtKB-UniRule"/>
</dbReference>
<feature type="binding site" evidence="6">
    <location>
        <position position="347"/>
    </location>
    <ligand>
        <name>substrate</name>
    </ligand>
</feature>
<dbReference type="PROSITE" id="PS00483">
    <property type="entry name" value="DIHYDROOROTASE_2"/>
    <property type="match status" value="1"/>
</dbReference>
<dbReference type="Proteomes" id="UP000191931">
    <property type="component" value="Unassembled WGS sequence"/>
</dbReference>
<feature type="domain" description="Dihydroorotase catalytic" evidence="8">
    <location>
        <begin position="118"/>
        <end position="307"/>
    </location>
</feature>
<comment type="cofactor">
    <cofactor evidence="6">
        <name>Zn(2+)</name>
        <dbReference type="ChEBI" id="CHEBI:29105"/>
    </cofactor>
    <text evidence="6">Binds 2 Zn(2+) ions per subunit.</text>
</comment>
<keyword evidence="3 6" id="KW-0479">Metal-binding</keyword>
<dbReference type="GO" id="GO:0008270">
    <property type="term" value="F:zinc ion binding"/>
    <property type="evidence" value="ECO:0007669"/>
    <property type="project" value="UniProtKB-UniRule"/>
</dbReference>
<feature type="binding site" evidence="6">
    <location>
        <begin position="392"/>
        <end position="393"/>
    </location>
    <ligand>
        <name>substrate</name>
    </ligand>
</feature>
<feature type="binding site" evidence="6">
    <location>
        <position position="378"/>
    </location>
    <ligand>
        <name>substrate</name>
    </ligand>
</feature>
<feature type="binding site" evidence="6">
    <location>
        <position position="131"/>
    </location>
    <ligand>
        <name>Zn(2+)</name>
        <dbReference type="ChEBI" id="CHEBI:29105"/>
        <label>1</label>
    </ligand>
</feature>
<comment type="catalytic activity">
    <reaction evidence="6">
        <text>(S)-dihydroorotate + H2O = N-carbamoyl-L-aspartate + H(+)</text>
        <dbReference type="Rhea" id="RHEA:24296"/>
        <dbReference type="ChEBI" id="CHEBI:15377"/>
        <dbReference type="ChEBI" id="CHEBI:15378"/>
        <dbReference type="ChEBI" id="CHEBI:30864"/>
        <dbReference type="ChEBI" id="CHEBI:32814"/>
        <dbReference type="EC" id="3.5.2.3"/>
    </reaction>
</comment>
<dbReference type="InterPro" id="IPR050138">
    <property type="entry name" value="DHOase/Allantoinase_Hydrolase"/>
</dbReference>
<comment type="similarity">
    <text evidence="2 6">Belongs to the metallo-dependent hydrolases superfamily. DHOase family. Class I DHOase subfamily.</text>
</comment>
<feature type="binding site" evidence="6">
    <location>
        <position position="129"/>
    </location>
    <ligand>
        <name>Zn(2+)</name>
        <dbReference type="ChEBI" id="CHEBI:29105"/>
        <label>1</label>
    </ligand>
</feature>
<evidence type="ECO:0000256" key="1">
    <source>
        <dbReference type="ARBA" id="ARBA00002368"/>
    </source>
</evidence>
<dbReference type="EC" id="3.5.2.3" evidence="6"/>
<dbReference type="GO" id="GO:0004038">
    <property type="term" value="F:allantoinase activity"/>
    <property type="evidence" value="ECO:0007669"/>
    <property type="project" value="TreeGrafter"/>
</dbReference>
<dbReference type="SUPFAM" id="SSF51556">
    <property type="entry name" value="Metallo-dependent hydrolases"/>
    <property type="match status" value="1"/>
</dbReference>
<proteinExistence type="inferred from homology"/>
<accession>A0A1W1HFF1</accession>
<organism evidence="9 10">
    <name type="scientific">Desulfamplus magnetovallimortis</name>
    <dbReference type="NCBI Taxonomy" id="1246637"/>
    <lineage>
        <taxon>Bacteria</taxon>
        <taxon>Pseudomonadati</taxon>
        <taxon>Thermodesulfobacteriota</taxon>
        <taxon>Desulfobacteria</taxon>
        <taxon>Desulfobacterales</taxon>
        <taxon>Desulfobacteraceae</taxon>
        <taxon>Desulfamplus</taxon>
    </lineage>
</organism>
<comment type="pathway">
    <text evidence="6">Pyrimidine metabolism; UMP biosynthesis via de novo pathway; (S)-dihydroorotate from bicarbonate: step 3/3.</text>
</comment>
<dbReference type="InterPro" id="IPR004722">
    <property type="entry name" value="DHOase"/>
</dbReference>
<dbReference type="CDD" id="cd01317">
    <property type="entry name" value="DHOase_IIa"/>
    <property type="match status" value="1"/>
</dbReference>